<organism evidence="4">
    <name type="scientific">Chlorella variabilis</name>
    <name type="common">Green alga</name>
    <dbReference type="NCBI Taxonomy" id="554065"/>
    <lineage>
        <taxon>Eukaryota</taxon>
        <taxon>Viridiplantae</taxon>
        <taxon>Chlorophyta</taxon>
        <taxon>core chlorophytes</taxon>
        <taxon>Trebouxiophyceae</taxon>
        <taxon>Chlorellales</taxon>
        <taxon>Chlorellaceae</taxon>
        <taxon>Chlorella clade</taxon>
        <taxon>Chlorella</taxon>
    </lineage>
</organism>
<accession>E1ZG00</accession>
<gene>
    <name evidence="3" type="ORF">CHLNCDRAFT_134439</name>
</gene>
<evidence type="ECO:0000313" key="3">
    <source>
        <dbReference type="EMBL" id="EFN55210.1"/>
    </source>
</evidence>
<proteinExistence type="predicted"/>
<feature type="compositionally biased region" description="Low complexity" evidence="2">
    <location>
        <begin position="23"/>
        <end position="41"/>
    </location>
</feature>
<evidence type="ECO:0000313" key="4">
    <source>
        <dbReference type="Proteomes" id="UP000008141"/>
    </source>
</evidence>
<dbReference type="Proteomes" id="UP000008141">
    <property type="component" value="Unassembled WGS sequence"/>
</dbReference>
<keyword evidence="1" id="KW-0175">Coiled coil</keyword>
<feature type="coiled-coil region" evidence="1">
    <location>
        <begin position="77"/>
        <end position="104"/>
    </location>
</feature>
<dbReference type="EMBL" id="GL433845">
    <property type="protein sequence ID" value="EFN55210.1"/>
    <property type="molecule type" value="Genomic_DNA"/>
</dbReference>
<name>E1ZG00_CHLVA</name>
<keyword evidence="4" id="KW-1185">Reference proteome</keyword>
<dbReference type="InParanoid" id="E1ZG00"/>
<protein>
    <submittedName>
        <fullName evidence="3">Expressed protein</fullName>
    </submittedName>
</protein>
<dbReference type="GeneID" id="17354673"/>
<reference evidence="3 4" key="1">
    <citation type="journal article" date="2010" name="Plant Cell">
        <title>The Chlorella variabilis NC64A genome reveals adaptation to photosymbiosis, coevolution with viruses, and cryptic sex.</title>
        <authorList>
            <person name="Blanc G."/>
            <person name="Duncan G."/>
            <person name="Agarkova I."/>
            <person name="Borodovsky M."/>
            <person name="Gurnon J."/>
            <person name="Kuo A."/>
            <person name="Lindquist E."/>
            <person name="Lucas S."/>
            <person name="Pangilinan J."/>
            <person name="Polle J."/>
            <person name="Salamov A."/>
            <person name="Terry A."/>
            <person name="Yamada T."/>
            <person name="Dunigan D.D."/>
            <person name="Grigoriev I.V."/>
            <person name="Claverie J.M."/>
            <person name="Van Etten J.L."/>
        </authorList>
    </citation>
    <scope>NUCLEOTIDE SEQUENCE [LARGE SCALE GENOMIC DNA]</scope>
    <source>
        <strain evidence="3 4">NC64A</strain>
    </source>
</reference>
<dbReference type="KEGG" id="cvr:CHLNCDRAFT_134439"/>
<evidence type="ECO:0000256" key="2">
    <source>
        <dbReference type="SAM" id="MobiDB-lite"/>
    </source>
</evidence>
<feature type="region of interest" description="Disordered" evidence="2">
    <location>
        <begin position="17"/>
        <end position="41"/>
    </location>
</feature>
<sequence>MISVVVVHPGDHLGLGTADGEQAAGASTGAPVAGAAASAGGEAPWPVGVIIAADYAAASPPSARSRGVAGGGENPAAEALRAAYLAELEEREAARRELQRLNTAYGPSPSGGWAMSFLPYIM</sequence>
<dbReference type="RefSeq" id="XP_005847312.1">
    <property type="nucleotide sequence ID" value="XM_005847250.1"/>
</dbReference>
<dbReference type="AlphaFoldDB" id="E1ZG00"/>
<evidence type="ECO:0000256" key="1">
    <source>
        <dbReference type="SAM" id="Coils"/>
    </source>
</evidence>